<gene>
    <name evidence="2" type="ORF">A4R35_19935</name>
</gene>
<dbReference type="RefSeq" id="WP_112432550.1">
    <property type="nucleotide sequence ID" value="NZ_MCIF01000002.1"/>
</dbReference>
<reference evidence="2 3" key="1">
    <citation type="submission" date="2016-08" db="EMBL/GenBank/DDBJ databases">
        <title>Analysis of Carbohydrate Active Enzymes in Thermogemmatispora T81 Reveals Carbohydrate Degradation Ability.</title>
        <authorList>
            <person name="Tomazini A."/>
            <person name="Lal S."/>
            <person name="Stott M."/>
            <person name="Henrissat B."/>
            <person name="Polikarpov I."/>
            <person name="Sparling R."/>
            <person name="Levin D.B."/>
        </authorList>
    </citation>
    <scope>NUCLEOTIDE SEQUENCE [LARGE SCALE GENOMIC DNA]</scope>
    <source>
        <strain evidence="2 3">T81</strain>
    </source>
</reference>
<organism evidence="2 3">
    <name type="scientific">Thermogemmatispora tikiterensis</name>
    <dbReference type="NCBI Taxonomy" id="1825093"/>
    <lineage>
        <taxon>Bacteria</taxon>
        <taxon>Bacillati</taxon>
        <taxon>Chloroflexota</taxon>
        <taxon>Ktedonobacteria</taxon>
        <taxon>Thermogemmatisporales</taxon>
        <taxon>Thermogemmatisporaceae</taxon>
        <taxon>Thermogemmatispora</taxon>
    </lineage>
</organism>
<dbReference type="EMBL" id="MCIF01000002">
    <property type="protein sequence ID" value="RAQ97821.1"/>
    <property type="molecule type" value="Genomic_DNA"/>
</dbReference>
<feature type="compositionally biased region" description="Low complexity" evidence="1">
    <location>
        <begin position="88"/>
        <end position="104"/>
    </location>
</feature>
<protein>
    <submittedName>
        <fullName evidence="2">Uncharacterized protein</fullName>
    </submittedName>
</protein>
<dbReference type="Proteomes" id="UP000248706">
    <property type="component" value="Unassembled WGS sequence"/>
</dbReference>
<keyword evidence="3" id="KW-1185">Reference proteome</keyword>
<name>A0A328VLT8_9CHLR</name>
<proteinExistence type="predicted"/>
<evidence type="ECO:0000313" key="2">
    <source>
        <dbReference type="EMBL" id="RAQ97821.1"/>
    </source>
</evidence>
<evidence type="ECO:0000313" key="3">
    <source>
        <dbReference type="Proteomes" id="UP000248706"/>
    </source>
</evidence>
<comment type="caution">
    <text evidence="2">The sequence shown here is derived from an EMBL/GenBank/DDBJ whole genome shotgun (WGS) entry which is preliminary data.</text>
</comment>
<dbReference type="OrthoDB" id="9800801at2"/>
<sequence length="139" mass="15239">MIKVTTTRLRSLQAISEQRLPALSRNDCFVLAQAQALRVFSLCGSLLITDTAAEKRGSRELSLASFLDLVAQEVDSIWQQVRADRPETATAPARLPAAPAIAPTRLRHPHSQQPDAQPQPLPWPLQDFFDSLDGKAGNS</sequence>
<dbReference type="AlphaFoldDB" id="A0A328VLT8"/>
<feature type="region of interest" description="Disordered" evidence="1">
    <location>
        <begin position="83"/>
        <end position="139"/>
    </location>
</feature>
<evidence type="ECO:0000256" key="1">
    <source>
        <dbReference type="SAM" id="MobiDB-lite"/>
    </source>
</evidence>
<accession>A0A328VLT8</accession>